<protein>
    <submittedName>
        <fullName evidence="1">Uncharacterized protein</fullName>
    </submittedName>
</protein>
<accession>A0A094ZZ02</accession>
<gene>
    <name evidence="1" type="ORF">MS3_08100</name>
</gene>
<reference evidence="1" key="1">
    <citation type="journal article" date="2012" name="Nat. Genet.">
        <title>Whole-genome sequence of Schistosoma haematobium.</title>
        <authorList>
            <person name="Young N.D."/>
            <person name="Jex A.R."/>
            <person name="Li B."/>
            <person name="Liu S."/>
            <person name="Yang L."/>
            <person name="Xiong Z."/>
            <person name="Li Y."/>
            <person name="Cantacessi C."/>
            <person name="Hall R.S."/>
            <person name="Xu X."/>
            <person name="Chen F."/>
            <person name="Wu X."/>
            <person name="Zerlotini A."/>
            <person name="Oliveira G."/>
            <person name="Hofmann A."/>
            <person name="Zhang G."/>
            <person name="Fang X."/>
            <person name="Kang Y."/>
            <person name="Campbell B.E."/>
            <person name="Loukas A."/>
            <person name="Ranganathan S."/>
            <person name="Rollinson D."/>
            <person name="Rinaldi G."/>
            <person name="Brindley P.J."/>
            <person name="Yang H."/>
            <person name="Wang J."/>
            <person name="Wang J."/>
            <person name="Gasser R.B."/>
        </authorList>
    </citation>
    <scope>NUCLEOTIDE SEQUENCE [LARGE SCALE GENOMIC DNA]</scope>
</reference>
<evidence type="ECO:0000313" key="1">
    <source>
        <dbReference type="EMBL" id="KGB39652.1"/>
    </source>
</evidence>
<proteinExistence type="predicted"/>
<organism evidence="1">
    <name type="scientific">Schistosoma haematobium</name>
    <name type="common">Blood fluke</name>
    <dbReference type="NCBI Taxonomy" id="6185"/>
    <lineage>
        <taxon>Eukaryota</taxon>
        <taxon>Metazoa</taxon>
        <taxon>Spiralia</taxon>
        <taxon>Lophotrochozoa</taxon>
        <taxon>Platyhelminthes</taxon>
        <taxon>Trematoda</taxon>
        <taxon>Digenea</taxon>
        <taxon>Strigeidida</taxon>
        <taxon>Schistosomatoidea</taxon>
        <taxon>Schistosomatidae</taxon>
        <taxon>Schistosoma</taxon>
    </lineage>
</organism>
<dbReference type="EMBL" id="KL251253">
    <property type="protein sequence ID" value="KGB39652.1"/>
    <property type="molecule type" value="Genomic_DNA"/>
</dbReference>
<dbReference type="AlphaFoldDB" id="A0A094ZZ02"/>
<feature type="non-terminal residue" evidence="1">
    <location>
        <position position="41"/>
    </location>
</feature>
<name>A0A094ZZ02_SCHHA</name>
<sequence>VLHKHVDDIMRPSIFSKCFVIQNITPLTSFDSQLYARVSTD</sequence>
<feature type="non-terminal residue" evidence="1">
    <location>
        <position position="1"/>
    </location>
</feature>